<dbReference type="PANTHER" id="PTHR43976">
    <property type="entry name" value="SHORT CHAIN DEHYDROGENASE"/>
    <property type="match status" value="1"/>
</dbReference>
<dbReference type="Pfam" id="PF00106">
    <property type="entry name" value="adh_short"/>
    <property type="match status" value="1"/>
</dbReference>
<dbReference type="PROSITE" id="PS00061">
    <property type="entry name" value="ADH_SHORT"/>
    <property type="match status" value="1"/>
</dbReference>
<name>A0ABR6ZYD3_9BURK</name>
<dbReference type="Proteomes" id="UP000650424">
    <property type="component" value="Unassembled WGS sequence"/>
</dbReference>
<accession>A0ABR6ZYD3</accession>
<dbReference type="InterPro" id="IPR002347">
    <property type="entry name" value="SDR_fam"/>
</dbReference>
<dbReference type="SMART" id="SM00822">
    <property type="entry name" value="PKS_KR"/>
    <property type="match status" value="1"/>
</dbReference>
<evidence type="ECO:0000256" key="1">
    <source>
        <dbReference type="ARBA" id="ARBA00006484"/>
    </source>
</evidence>
<dbReference type="InterPro" id="IPR036291">
    <property type="entry name" value="NAD(P)-bd_dom_sf"/>
</dbReference>
<dbReference type="EMBL" id="JACOGF010000020">
    <property type="protein sequence ID" value="MBC3920854.1"/>
    <property type="molecule type" value="Genomic_DNA"/>
</dbReference>
<dbReference type="RefSeq" id="WP_186950689.1">
    <property type="nucleotide sequence ID" value="NZ_JACOGF010000020.1"/>
</dbReference>
<dbReference type="PRINTS" id="PR00081">
    <property type="entry name" value="GDHRDH"/>
</dbReference>
<comment type="similarity">
    <text evidence="1 3">Belongs to the short-chain dehydrogenases/reductases (SDR) family.</text>
</comment>
<evidence type="ECO:0000313" key="6">
    <source>
        <dbReference type="Proteomes" id="UP000650424"/>
    </source>
</evidence>
<dbReference type="PANTHER" id="PTHR43976:SF16">
    <property type="entry name" value="SHORT-CHAIN DEHYDROGENASE_REDUCTASE FAMILY PROTEIN"/>
    <property type="match status" value="1"/>
</dbReference>
<dbReference type="PRINTS" id="PR00080">
    <property type="entry name" value="SDRFAMILY"/>
</dbReference>
<evidence type="ECO:0000313" key="5">
    <source>
        <dbReference type="EMBL" id="MBC3920854.1"/>
    </source>
</evidence>
<dbReference type="CDD" id="cd05374">
    <property type="entry name" value="17beta-HSD-like_SDR_c"/>
    <property type="match status" value="1"/>
</dbReference>
<protein>
    <submittedName>
        <fullName evidence="5">SDR family NAD(P)-dependent oxidoreductase</fullName>
    </submittedName>
</protein>
<organism evidence="5 6">
    <name type="scientific">Undibacterium hunanense</name>
    <dbReference type="NCBI Taxonomy" id="2762292"/>
    <lineage>
        <taxon>Bacteria</taxon>
        <taxon>Pseudomonadati</taxon>
        <taxon>Pseudomonadota</taxon>
        <taxon>Betaproteobacteria</taxon>
        <taxon>Burkholderiales</taxon>
        <taxon>Oxalobacteraceae</taxon>
        <taxon>Undibacterium</taxon>
    </lineage>
</organism>
<proteinExistence type="inferred from homology"/>
<reference evidence="5 6" key="1">
    <citation type="submission" date="2020-08" db="EMBL/GenBank/DDBJ databases">
        <title>Novel species isolated from subtropical streams in China.</title>
        <authorList>
            <person name="Lu H."/>
        </authorList>
    </citation>
    <scope>NUCLEOTIDE SEQUENCE [LARGE SCALE GENOMIC DNA]</scope>
    <source>
        <strain evidence="5 6">CY18W</strain>
    </source>
</reference>
<sequence length="284" mass="30442">MTQKTWLITGATRGIGAAIATAVLDSGDRVVVTGRAVDQLQARFGSYGDQVLVQALDVNNDAQIQAVVKAACAHFGGIDVLVNNAGYGQLGLFEEIDAADIRQQFDTNVFGSMNVARAVLPVMREQRRGHIFNLSSIGGVVGFDGASVYCASKFAIEGFSESLALEVARFGIHITIVEPGFFRTDFLDQSSVRYGQKSIADYVNGTDGNSTSARETYDSYNHRQAGDPDKLGAALLAISKLPAPPLHFAAGSDAITLLRGNTEKRRQELEQWSALSTSTDGNFE</sequence>
<dbReference type="SUPFAM" id="SSF51735">
    <property type="entry name" value="NAD(P)-binding Rossmann-fold domains"/>
    <property type="match status" value="1"/>
</dbReference>
<feature type="domain" description="Ketoreductase" evidence="4">
    <location>
        <begin position="4"/>
        <end position="185"/>
    </location>
</feature>
<keyword evidence="2" id="KW-0560">Oxidoreductase</keyword>
<evidence type="ECO:0000256" key="3">
    <source>
        <dbReference type="RuleBase" id="RU000363"/>
    </source>
</evidence>
<dbReference type="NCBIfam" id="NF004824">
    <property type="entry name" value="PRK06180.1"/>
    <property type="match status" value="1"/>
</dbReference>
<keyword evidence="6" id="KW-1185">Reference proteome</keyword>
<evidence type="ECO:0000259" key="4">
    <source>
        <dbReference type="SMART" id="SM00822"/>
    </source>
</evidence>
<gene>
    <name evidence="5" type="ORF">H8L32_25545</name>
</gene>
<dbReference type="InterPro" id="IPR020904">
    <property type="entry name" value="Sc_DH/Rdtase_CS"/>
</dbReference>
<comment type="caution">
    <text evidence="5">The sequence shown here is derived from an EMBL/GenBank/DDBJ whole genome shotgun (WGS) entry which is preliminary data.</text>
</comment>
<dbReference type="InterPro" id="IPR057326">
    <property type="entry name" value="KR_dom"/>
</dbReference>
<dbReference type="InterPro" id="IPR051911">
    <property type="entry name" value="SDR_oxidoreductase"/>
</dbReference>
<evidence type="ECO:0000256" key="2">
    <source>
        <dbReference type="ARBA" id="ARBA00023002"/>
    </source>
</evidence>
<dbReference type="Gene3D" id="3.40.50.720">
    <property type="entry name" value="NAD(P)-binding Rossmann-like Domain"/>
    <property type="match status" value="1"/>
</dbReference>